<keyword evidence="2" id="KW-1185">Reference proteome</keyword>
<dbReference type="PANTHER" id="PTHR11012">
    <property type="entry name" value="PROTEIN KINASE-LIKE DOMAIN-CONTAINING"/>
    <property type="match status" value="1"/>
</dbReference>
<evidence type="ECO:0000313" key="1">
    <source>
        <dbReference type="EMBL" id="KAJ3666347.1"/>
    </source>
</evidence>
<protein>
    <submittedName>
        <fullName evidence="1">Uncharacterized protein</fullName>
    </submittedName>
</protein>
<dbReference type="Proteomes" id="UP001168821">
    <property type="component" value="Unassembled WGS sequence"/>
</dbReference>
<reference evidence="1" key="1">
    <citation type="journal article" date="2023" name="G3 (Bethesda)">
        <title>Whole genome assemblies of Zophobas morio and Tenebrio molitor.</title>
        <authorList>
            <person name="Kaur S."/>
            <person name="Stinson S.A."/>
            <person name="diCenzo G.C."/>
        </authorList>
    </citation>
    <scope>NUCLEOTIDE SEQUENCE</scope>
    <source>
        <strain evidence="1">QUZm001</strain>
    </source>
</reference>
<sequence>MCDKRVSDLIELLIAEENFIEYKIQVHGKTERGDGYLGKITFVSVTGKTKKENTKELNLVIKTSAQNELLRNELPIKELFELEIYIYDKVVPTFRNFQ</sequence>
<accession>A0AA38IZB2</accession>
<evidence type="ECO:0000313" key="2">
    <source>
        <dbReference type="Proteomes" id="UP001168821"/>
    </source>
</evidence>
<dbReference type="AlphaFoldDB" id="A0AA38IZB2"/>
<organism evidence="1 2">
    <name type="scientific">Zophobas morio</name>
    <dbReference type="NCBI Taxonomy" id="2755281"/>
    <lineage>
        <taxon>Eukaryota</taxon>
        <taxon>Metazoa</taxon>
        <taxon>Ecdysozoa</taxon>
        <taxon>Arthropoda</taxon>
        <taxon>Hexapoda</taxon>
        <taxon>Insecta</taxon>
        <taxon>Pterygota</taxon>
        <taxon>Neoptera</taxon>
        <taxon>Endopterygota</taxon>
        <taxon>Coleoptera</taxon>
        <taxon>Polyphaga</taxon>
        <taxon>Cucujiformia</taxon>
        <taxon>Tenebrionidae</taxon>
        <taxon>Zophobas</taxon>
    </lineage>
</organism>
<dbReference type="PANTHER" id="PTHR11012:SF30">
    <property type="entry name" value="PROTEIN KINASE-LIKE DOMAIN-CONTAINING"/>
    <property type="match status" value="1"/>
</dbReference>
<dbReference type="InterPro" id="IPR004119">
    <property type="entry name" value="EcKL"/>
</dbReference>
<gene>
    <name evidence="1" type="ORF">Zmor_001795</name>
</gene>
<dbReference type="Pfam" id="PF02958">
    <property type="entry name" value="EcKL"/>
    <property type="match status" value="1"/>
</dbReference>
<dbReference type="EMBL" id="JALNTZ010000001">
    <property type="protein sequence ID" value="KAJ3666347.1"/>
    <property type="molecule type" value="Genomic_DNA"/>
</dbReference>
<proteinExistence type="predicted"/>
<name>A0AA38IZB2_9CUCU</name>
<comment type="caution">
    <text evidence="1">The sequence shown here is derived from an EMBL/GenBank/DDBJ whole genome shotgun (WGS) entry which is preliminary data.</text>
</comment>